<dbReference type="NCBIfam" id="TIGR02727">
    <property type="entry name" value="MTHFS_bact"/>
    <property type="match status" value="1"/>
</dbReference>
<dbReference type="PANTHER" id="PTHR23407:SF1">
    <property type="entry name" value="5-FORMYLTETRAHYDROFOLATE CYCLO-LIGASE"/>
    <property type="match status" value="1"/>
</dbReference>
<dbReference type="InterPro" id="IPR002698">
    <property type="entry name" value="FTHF_cligase"/>
</dbReference>
<dbReference type="EC" id="6.3.3.2" evidence="4"/>
<keyword evidence="4" id="KW-0460">Magnesium</keyword>
<dbReference type="Pfam" id="PF01812">
    <property type="entry name" value="5-FTHF_cyc-lig"/>
    <property type="match status" value="1"/>
</dbReference>
<evidence type="ECO:0000256" key="3">
    <source>
        <dbReference type="ARBA" id="ARBA00022840"/>
    </source>
</evidence>
<organism evidence="5 6">
    <name type="scientific">Fictibacillus norfolkensis</name>
    <dbReference type="NCBI Taxonomy" id="2762233"/>
    <lineage>
        <taxon>Bacteria</taxon>
        <taxon>Bacillati</taxon>
        <taxon>Bacillota</taxon>
        <taxon>Bacilli</taxon>
        <taxon>Bacillales</taxon>
        <taxon>Fictibacillaceae</taxon>
        <taxon>Fictibacillus</taxon>
    </lineage>
</organism>
<evidence type="ECO:0000256" key="4">
    <source>
        <dbReference type="RuleBase" id="RU361279"/>
    </source>
</evidence>
<dbReference type="EMBL" id="JACSQM010000004">
    <property type="protein sequence ID" value="MBD7964512.1"/>
    <property type="molecule type" value="Genomic_DNA"/>
</dbReference>
<dbReference type="Gene3D" id="3.40.50.10420">
    <property type="entry name" value="NagB/RpiA/CoA transferase-like"/>
    <property type="match status" value="1"/>
</dbReference>
<comment type="catalytic activity">
    <reaction evidence="4">
        <text>(6S)-5-formyl-5,6,7,8-tetrahydrofolate + ATP = (6R)-5,10-methenyltetrahydrofolate + ADP + phosphate</text>
        <dbReference type="Rhea" id="RHEA:10488"/>
        <dbReference type="ChEBI" id="CHEBI:30616"/>
        <dbReference type="ChEBI" id="CHEBI:43474"/>
        <dbReference type="ChEBI" id="CHEBI:57455"/>
        <dbReference type="ChEBI" id="CHEBI:57457"/>
        <dbReference type="ChEBI" id="CHEBI:456216"/>
        <dbReference type="EC" id="6.3.3.2"/>
    </reaction>
</comment>
<evidence type="ECO:0000256" key="2">
    <source>
        <dbReference type="ARBA" id="ARBA00022741"/>
    </source>
</evidence>
<reference evidence="5 6" key="1">
    <citation type="submission" date="2020-08" db="EMBL/GenBank/DDBJ databases">
        <title>A Genomic Blueprint of the Chicken Gut Microbiome.</title>
        <authorList>
            <person name="Gilroy R."/>
            <person name="Ravi A."/>
            <person name="Getino M."/>
            <person name="Pursley I."/>
            <person name="Horton D.L."/>
            <person name="Alikhan N.-F."/>
            <person name="Baker D."/>
            <person name="Gharbi K."/>
            <person name="Hall N."/>
            <person name="Watson M."/>
            <person name="Adriaenssens E.M."/>
            <person name="Foster-Nyarko E."/>
            <person name="Jarju S."/>
            <person name="Secka A."/>
            <person name="Antonio M."/>
            <person name="Oren A."/>
            <person name="Chaudhuri R."/>
            <person name="La Ragione R.M."/>
            <person name="Hildebrand F."/>
            <person name="Pallen M.J."/>
        </authorList>
    </citation>
    <scope>NUCLEOTIDE SEQUENCE [LARGE SCALE GENOMIC DNA]</scope>
    <source>
        <strain evidence="5 6">Sa2CUA10</strain>
    </source>
</reference>
<dbReference type="PIRSF" id="PIRSF006806">
    <property type="entry name" value="FTHF_cligase"/>
    <property type="match status" value="1"/>
</dbReference>
<proteinExistence type="inferred from homology"/>
<gene>
    <name evidence="5" type="ORF">H9648_10655</name>
</gene>
<comment type="similarity">
    <text evidence="1 4">Belongs to the 5-formyltetrahydrofolate cyclo-ligase family.</text>
</comment>
<keyword evidence="4" id="KW-0479">Metal-binding</keyword>
<dbReference type="Proteomes" id="UP000603641">
    <property type="component" value="Unassembled WGS sequence"/>
</dbReference>
<keyword evidence="6" id="KW-1185">Reference proteome</keyword>
<keyword evidence="2 4" id="KW-0547">Nucleotide-binding</keyword>
<dbReference type="GO" id="GO:0030272">
    <property type="term" value="F:5-formyltetrahydrofolate cyclo-ligase activity"/>
    <property type="evidence" value="ECO:0007669"/>
    <property type="project" value="UniProtKB-EC"/>
</dbReference>
<comment type="cofactor">
    <cofactor evidence="4">
        <name>Mg(2+)</name>
        <dbReference type="ChEBI" id="CHEBI:18420"/>
    </cofactor>
</comment>
<evidence type="ECO:0000256" key="1">
    <source>
        <dbReference type="ARBA" id="ARBA00010638"/>
    </source>
</evidence>
<dbReference type="RefSeq" id="WP_191753827.1">
    <property type="nucleotide sequence ID" value="NZ_JACSQM010000004.1"/>
</dbReference>
<keyword evidence="5" id="KW-0436">Ligase</keyword>
<dbReference type="SUPFAM" id="SSF100950">
    <property type="entry name" value="NagB/RpiA/CoA transferase-like"/>
    <property type="match status" value="1"/>
</dbReference>
<comment type="caution">
    <text evidence="5">The sequence shown here is derived from an EMBL/GenBank/DDBJ whole genome shotgun (WGS) entry which is preliminary data.</text>
</comment>
<evidence type="ECO:0000313" key="6">
    <source>
        <dbReference type="Proteomes" id="UP000603641"/>
    </source>
</evidence>
<dbReference type="PANTHER" id="PTHR23407">
    <property type="entry name" value="ATPASE INHIBITOR/5-FORMYLTETRAHYDROFOLATE CYCLO-LIGASE"/>
    <property type="match status" value="1"/>
</dbReference>
<accession>A0ABR8SM42</accession>
<protein>
    <recommendedName>
        <fullName evidence="4">5-formyltetrahydrofolate cyclo-ligase</fullName>
        <ecNumber evidence="4">6.3.3.2</ecNumber>
    </recommendedName>
</protein>
<name>A0ABR8SM42_9BACL</name>
<evidence type="ECO:0000313" key="5">
    <source>
        <dbReference type="EMBL" id="MBD7964512.1"/>
    </source>
</evidence>
<keyword evidence="3 4" id="KW-0067">ATP-binding</keyword>
<dbReference type="InterPro" id="IPR037171">
    <property type="entry name" value="NagB/RpiA_transferase-like"/>
</dbReference>
<dbReference type="InterPro" id="IPR024185">
    <property type="entry name" value="FTHF_cligase-like_sf"/>
</dbReference>
<sequence length="185" mass="21551">MDKIQWRKELKKVLLSMGKEERKAKSKAVSNLLFQTDEWKTADCFGITVSRGFELDTSYIIDQAWREGKTVAVPKCYSKNKQMEFREIRSFEELENVYMDLYEPKLEVTSRVVASQMNMIIVPGLVFDREGYRIGYGGGYFDRYLQTYFGSKLSLAYTLQTTTSVPHENFDIPVDKIITEDGRFK</sequence>